<dbReference type="OMA" id="YLTEATW"/>
<dbReference type="OrthoDB" id="941624at2759"/>
<dbReference type="Gene3D" id="3.30.1380.20">
    <property type="entry name" value="Trafficking protein particle complex subunit 3"/>
    <property type="match status" value="1"/>
</dbReference>
<dbReference type="EMBL" id="KB206756">
    <property type="protein sequence ID" value="ELP88460.1"/>
    <property type="molecule type" value="Genomic_DNA"/>
</dbReference>
<dbReference type="InterPro" id="IPR024096">
    <property type="entry name" value="NO_sig/Golgi_transp_ligand-bd"/>
</dbReference>
<reference evidence="2 3" key="1">
    <citation type="submission" date="2012-10" db="EMBL/GenBank/DDBJ databases">
        <authorList>
            <person name="Zafar N."/>
            <person name="Inman J."/>
            <person name="Hall N."/>
            <person name="Lorenzi H."/>
            <person name="Caler E."/>
        </authorList>
    </citation>
    <scope>NUCLEOTIDE SEQUENCE [LARGE SCALE GENOMIC DNA]</scope>
    <source>
        <strain evidence="2 3">IP1</strain>
    </source>
</reference>
<dbReference type="InterPro" id="IPR037992">
    <property type="entry name" value="TRAPPC6/Trs33"/>
</dbReference>
<accession>A0A0A1U6F4</accession>
<proteinExistence type="inferred from homology"/>
<dbReference type="GO" id="GO:0005802">
    <property type="term" value="C:trans-Golgi network"/>
    <property type="evidence" value="ECO:0007669"/>
    <property type="project" value="TreeGrafter"/>
</dbReference>
<dbReference type="RefSeq" id="XP_004255231.1">
    <property type="nucleotide sequence ID" value="XM_004255183.1"/>
</dbReference>
<dbReference type="GeneID" id="14887458"/>
<dbReference type="GO" id="GO:0030008">
    <property type="term" value="C:TRAPP complex"/>
    <property type="evidence" value="ECO:0007669"/>
    <property type="project" value="TreeGrafter"/>
</dbReference>
<dbReference type="PANTHER" id="PTHR12817:SF0">
    <property type="entry name" value="GEO08327P1"/>
    <property type="match status" value="1"/>
</dbReference>
<dbReference type="GO" id="GO:0006888">
    <property type="term" value="P:endoplasmic reticulum to Golgi vesicle-mediated transport"/>
    <property type="evidence" value="ECO:0007669"/>
    <property type="project" value="TreeGrafter"/>
</dbReference>
<dbReference type="Proteomes" id="UP000014680">
    <property type="component" value="Unassembled WGS sequence"/>
</dbReference>
<gene>
    <name evidence="2" type="ORF">EIN_230130</name>
</gene>
<sequence length="163" mass="18428">MKNKEVSQSTFDYLLMELANSGKRSGEDPEETKIRINHIGYDVGKRLTERFSDIEKAVTTFEDAIKYLTEATWCSSFFGSASCVYTEAQKTMRICVKQSPFVSSISSFSQANEEDDVMLYYLNFLQGVFYGSLEMRGFSVNVVTNILPKSNNALFELVVVLSN</sequence>
<protein>
    <recommendedName>
        <fullName evidence="4">Trafficking protein particle complex subunit</fullName>
    </recommendedName>
</protein>
<evidence type="ECO:0000313" key="2">
    <source>
        <dbReference type="EMBL" id="ELP88460.1"/>
    </source>
</evidence>
<dbReference type="KEGG" id="eiv:EIN_230130"/>
<organism evidence="2 3">
    <name type="scientific">Entamoeba invadens IP1</name>
    <dbReference type="NCBI Taxonomy" id="370355"/>
    <lineage>
        <taxon>Eukaryota</taxon>
        <taxon>Amoebozoa</taxon>
        <taxon>Evosea</taxon>
        <taxon>Archamoebae</taxon>
        <taxon>Mastigamoebida</taxon>
        <taxon>Entamoebidae</taxon>
        <taxon>Entamoeba</taxon>
    </lineage>
</organism>
<keyword evidence="3" id="KW-1185">Reference proteome</keyword>
<comment type="similarity">
    <text evidence="1">Belongs to the TRAPP small subunits family. BET3 subfamily.</text>
</comment>
<dbReference type="InterPro" id="IPR007194">
    <property type="entry name" value="TRAPP_component"/>
</dbReference>
<dbReference type="Pfam" id="PF04051">
    <property type="entry name" value="TRAPP"/>
    <property type="match status" value="1"/>
</dbReference>
<dbReference type="GO" id="GO:0005801">
    <property type="term" value="C:cis-Golgi network"/>
    <property type="evidence" value="ECO:0007669"/>
    <property type="project" value="TreeGrafter"/>
</dbReference>
<evidence type="ECO:0000313" key="3">
    <source>
        <dbReference type="Proteomes" id="UP000014680"/>
    </source>
</evidence>
<dbReference type="PANTHER" id="PTHR12817">
    <property type="entry name" value="TRAFFICKING PROTEIN PARTICLE COMPLEX SUBUNIT 6B"/>
    <property type="match status" value="1"/>
</dbReference>
<name>A0A0A1U6F4_ENTIV</name>
<dbReference type="AlphaFoldDB" id="A0A0A1U6F4"/>
<evidence type="ECO:0000256" key="1">
    <source>
        <dbReference type="ARBA" id="ARBA00006218"/>
    </source>
</evidence>
<dbReference type="SUPFAM" id="SSF111126">
    <property type="entry name" value="Ligand-binding domain in the NO signalling and Golgi transport"/>
    <property type="match status" value="1"/>
</dbReference>
<dbReference type="VEuPathDB" id="AmoebaDB:EIN_230130"/>
<evidence type="ECO:0008006" key="4">
    <source>
        <dbReference type="Google" id="ProtNLM"/>
    </source>
</evidence>